<dbReference type="Proteomes" id="UP001176941">
    <property type="component" value="Chromosome 13"/>
</dbReference>
<keyword evidence="1" id="KW-0812">Transmembrane</keyword>
<accession>A0ABN8Y326</accession>
<keyword evidence="3" id="KW-1185">Reference proteome</keyword>
<evidence type="ECO:0000313" key="3">
    <source>
        <dbReference type="Proteomes" id="UP001176941"/>
    </source>
</evidence>
<feature type="transmembrane region" description="Helical" evidence="1">
    <location>
        <begin position="63"/>
        <end position="85"/>
    </location>
</feature>
<evidence type="ECO:0000256" key="1">
    <source>
        <dbReference type="SAM" id="Phobius"/>
    </source>
</evidence>
<gene>
    <name evidence="2" type="ORF">MRATA1EN1_LOCUS4643</name>
</gene>
<sequence length="104" mass="11760">MSRYSWNLLIVTQNASPNLLSRHDAVLTKAAHEFWSLLGGSRRKGRARSSGPRRLRAGWAEHASAAFGIFFVCLFVFFGQCILFNQHSTKINKNKEKGIKLQPN</sequence>
<proteinExistence type="predicted"/>
<keyword evidence="1" id="KW-0472">Membrane</keyword>
<keyword evidence="1" id="KW-1133">Transmembrane helix</keyword>
<protein>
    <submittedName>
        <fullName evidence="2">Uncharacterized protein</fullName>
    </submittedName>
</protein>
<evidence type="ECO:0000313" key="2">
    <source>
        <dbReference type="EMBL" id="CAI9155681.1"/>
    </source>
</evidence>
<reference evidence="2" key="1">
    <citation type="submission" date="2023-04" db="EMBL/GenBank/DDBJ databases">
        <authorList>
            <consortium name="ELIXIR-Norway"/>
        </authorList>
    </citation>
    <scope>NUCLEOTIDE SEQUENCE [LARGE SCALE GENOMIC DNA]</scope>
</reference>
<organism evidence="2 3">
    <name type="scientific">Rangifer tarandus platyrhynchus</name>
    <name type="common">Svalbard reindeer</name>
    <dbReference type="NCBI Taxonomy" id="3082113"/>
    <lineage>
        <taxon>Eukaryota</taxon>
        <taxon>Metazoa</taxon>
        <taxon>Chordata</taxon>
        <taxon>Craniata</taxon>
        <taxon>Vertebrata</taxon>
        <taxon>Euteleostomi</taxon>
        <taxon>Mammalia</taxon>
        <taxon>Eutheria</taxon>
        <taxon>Laurasiatheria</taxon>
        <taxon>Artiodactyla</taxon>
        <taxon>Ruminantia</taxon>
        <taxon>Pecora</taxon>
        <taxon>Cervidae</taxon>
        <taxon>Odocoileinae</taxon>
        <taxon>Rangifer</taxon>
    </lineage>
</organism>
<dbReference type="EMBL" id="OX459949">
    <property type="protein sequence ID" value="CAI9155681.1"/>
    <property type="molecule type" value="Genomic_DNA"/>
</dbReference>
<name>A0ABN8Y326_RANTA</name>